<comment type="subunit">
    <text evidence="2 6">Part of the 50S ribosomal subunit.</text>
</comment>
<dbReference type="CDD" id="cd00392">
    <property type="entry name" value="Ribosomal_L13"/>
    <property type="match status" value="1"/>
</dbReference>
<evidence type="ECO:0000313" key="8">
    <source>
        <dbReference type="Proteomes" id="UP000230859"/>
    </source>
</evidence>
<evidence type="ECO:0000256" key="2">
    <source>
        <dbReference type="ARBA" id="ARBA00011838"/>
    </source>
</evidence>
<organism evidence="7 8">
    <name type="scientific">Candidatus Abzuiibacterium crystallinum</name>
    <dbReference type="NCBI Taxonomy" id="1974748"/>
    <lineage>
        <taxon>Bacteria</taxon>
        <taxon>Pseudomonadati</taxon>
        <taxon>Candidatus Omnitrophota</taxon>
        <taxon>Candidatus Abzuiibacterium</taxon>
    </lineage>
</organism>
<dbReference type="Proteomes" id="UP000230859">
    <property type="component" value="Unassembled WGS sequence"/>
</dbReference>
<reference evidence="7 8" key="1">
    <citation type="submission" date="2017-09" db="EMBL/GenBank/DDBJ databases">
        <title>Depth-based differentiation of microbial function through sediment-hosted aquifers and enrichment of novel symbionts in the deep terrestrial subsurface.</title>
        <authorList>
            <person name="Probst A.J."/>
            <person name="Ladd B."/>
            <person name="Jarett J.K."/>
            <person name="Geller-Mcgrath D.E."/>
            <person name="Sieber C.M."/>
            <person name="Emerson J.B."/>
            <person name="Anantharaman K."/>
            <person name="Thomas B.C."/>
            <person name="Malmstrom R."/>
            <person name="Stieglmeier M."/>
            <person name="Klingl A."/>
            <person name="Woyke T."/>
            <person name="Ryan C.M."/>
            <person name="Banfield J.F."/>
        </authorList>
    </citation>
    <scope>NUCLEOTIDE SEQUENCE [LARGE SCALE GENOMIC DNA]</scope>
    <source>
        <strain evidence="7">CG11_big_fil_rev_8_21_14_0_20_45_26</strain>
    </source>
</reference>
<name>A0A2H0LUY8_9BACT</name>
<gene>
    <name evidence="6" type="primary">rplM</name>
    <name evidence="7" type="ORF">COV74_00610</name>
</gene>
<dbReference type="FunFam" id="3.90.1180.10:FF:000001">
    <property type="entry name" value="50S ribosomal protein L13"/>
    <property type="match status" value="1"/>
</dbReference>
<dbReference type="PANTHER" id="PTHR11545:SF2">
    <property type="entry name" value="LARGE RIBOSOMAL SUBUNIT PROTEIN UL13M"/>
    <property type="match status" value="1"/>
</dbReference>
<dbReference type="Pfam" id="PF00572">
    <property type="entry name" value="Ribosomal_L13"/>
    <property type="match status" value="1"/>
</dbReference>
<comment type="caution">
    <text evidence="7">The sequence shown here is derived from an EMBL/GenBank/DDBJ whole genome shotgun (WGS) entry which is preliminary data.</text>
</comment>
<dbReference type="PANTHER" id="PTHR11545">
    <property type="entry name" value="RIBOSOMAL PROTEIN L13"/>
    <property type="match status" value="1"/>
</dbReference>
<dbReference type="NCBIfam" id="TIGR01066">
    <property type="entry name" value="rplM_bact"/>
    <property type="match status" value="1"/>
</dbReference>
<dbReference type="GO" id="GO:0003729">
    <property type="term" value="F:mRNA binding"/>
    <property type="evidence" value="ECO:0007669"/>
    <property type="project" value="UniProtKB-ARBA"/>
</dbReference>
<evidence type="ECO:0000256" key="1">
    <source>
        <dbReference type="ARBA" id="ARBA00006227"/>
    </source>
</evidence>
<dbReference type="InterPro" id="IPR036899">
    <property type="entry name" value="Ribosomal_uL13_sf"/>
</dbReference>
<protein>
    <recommendedName>
        <fullName evidence="5 6">Large ribosomal subunit protein uL13</fullName>
    </recommendedName>
</protein>
<dbReference type="GO" id="GO:1990904">
    <property type="term" value="C:ribonucleoprotein complex"/>
    <property type="evidence" value="ECO:0007669"/>
    <property type="project" value="UniProtKB-KW"/>
</dbReference>
<dbReference type="PIRSF" id="PIRSF002181">
    <property type="entry name" value="Ribosomal_L13"/>
    <property type="match status" value="1"/>
</dbReference>
<dbReference type="HAMAP" id="MF_01366">
    <property type="entry name" value="Ribosomal_uL13"/>
    <property type="match status" value="1"/>
</dbReference>
<dbReference type="InterPro" id="IPR005822">
    <property type="entry name" value="Ribosomal_uL13"/>
</dbReference>
<dbReference type="GO" id="GO:0003735">
    <property type="term" value="F:structural constituent of ribosome"/>
    <property type="evidence" value="ECO:0007669"/>
    <property type="project" value="InterPro"/>
</dbReference>
<dbReference type="Gene3D" id="3.90.1180.10">
    <property type="entry name" value="Ribosomal protein L13"/>
    <property type="match status" value="1"/>
</dbReference>
<keyword evidence="4 6" id="KW-0687">Ribonucleoprotein</keyword>
<dbReference type="GO" id="GO:0005840">
    <property type="term" value="C:ribosome"/>
    <property type="evidence" value="ECO:0007669"/>
    <property type="project" value="UniProtKB-KW"/>
</dbReference>
<evidence type="ECO:0000313" key="7">
    <source>
        <dbReference type="EMBL" id="PIQ87504.1"/>
    </source>
</evidence>
<dbReference type="InterPro" id="IPR005823">
    <property type="entry name" value="Ribosomal_uL13_bac-type"/>
</dbReference>
<dbReference type="GO" id="GO:0017148">
    <property type="term" value="P:negative regulation of translation"/>
    <property type="evidence" value="ECO:0007669"/>
    <property type="project" value="TreeGrafter"/>
</dbReference>
<dbReference type="AlphaFoldDB" id="A0A2H0LUY8"/>
<evidence type="ECO:0000256" key="4">
    <source>
        <dbReference type="ARBA" id="ARBA00023274"/>
    </source>
</evidence>
<comment type="similarity">
    <text evidence="1 6">Belongs to the universal ribosomal protein uL13 family.</text>
</comment>
<dbReference type="SUPFAM" id="SSF52161">
    <property type="entry name" value="Ribosomal protein L13"/>
    <property type="match status" value="1"/>
</dbReference>
<dbReference type="EMBL" id="PCVY01000004">
    <property type="protein sequence ID" value="PIQ87504.1"/>
    <property type="molecule type" value="Genomic_DNA"/>
</dbReference>
<accession>A0A2H0LUY8</accession>
<evidence type="ECO:0000256" key="5">
    <source>
        <dbReference type="ARBA" id="ARBA00035201"/>
    </source>
</evidence>
<proteinExistence type="inferred from homology"/>
<dbReference type="GO" id="GO:0006412">
    <property type="term" value="P:translation"/>
    <property type="evidence" value="ECO:0007669"/>
    <property type="project" value="UniProtKB-UniRule"/>
</dbReference>
<evidence type="ECO:0000256" key="3">
    <source>
        <dbReference type="ARBA" id="ARBA00022980"/>
    </source>
</evidence>
<sequence length="144" mass="16506">MPNRTFIPKTGDLEKKWYVIDAKGQILGRMATRIATLLMGKHKPTYTPYQDGGDYVIVINAKEVQVSGNKAKDKIYKHYTGYPSGLKQYNYETLMERKPEEIIERAVERMLPKNRLGSKLIKHLHVYAGDAHHQQAQKPVPLTV</sequence>
<evidence type="ECO:0000256" key="6">
    <source>
        <dbReference type="HAMAP-Rule" id="MF_01366"/>
    </source>
</evidence>
<keyword evidence="3 6" id="KW-0689">Ribosomal protein</keyword>
<comment type="function">
    <text evidence="6">This protein is one of the early assembly proteins of the 50S ribosomal subunit, although it is not seen to bind rRNA by itself. It is important during the early stages of 50S assembly.</text>
</comment>